<dbReference type="EMBL" id="JAEAOA010000192">
    <property type="protein sequence ID" value="KAK3578597.1"/>
    <property type="molecule type" value="Genomic_DNA"/>
</dbReference>
<evidence type="ECO:0000313" key="2">
    <source>
        <dbReference type="Proteomes" id="UP001195483"/>
    </source>
</evidence>
<reference evidence="1" key="3">
    <citation type="submission" date="2023-05" db="EMBL/GenBank/DDBJ databases">
        <authorList>
            <person name="Smith C.H."/>
        </authorList>
    </citation>
    <scope>NUCLEOTIDE SEQUENCE</scope>
    <source>
        <strain evidence="1">CHS0354</strain>
        <tissue evidence="1">Mantle</tissue>
    </source>
</reference>
<proteinExistence type="predicted"/>
<protein>
    <submittedName>
        <fullName evidence="1">Uncharacterized protein</fullName>
    </submittedName>
</protein>
<feature type="non-terminal residue" evidence="1">
    <location>
        <position position="1"/>
    </location>
</feature>
<gene>
    <name evidence="1" type="ORF">CHS0354_002168</name>
</gene>
<evidence type="ECO:0000313" key="1">
    <source>
        <dbReference type="EMBL" id="KAK3578597.1"/>
    </source>
</evidence>
<sequence>SIKYFDVLMEENDFQEIFGCLRVFFNLLIGKMQMKGANLTDIVMLWHLRDKKGVRDVFQVSLNEMGFNAEDLETIKVVLGMVYIQYLENFREVIEMNSEENGINNDDWLKRKYQSMPTKDGKDQSKELVGRLKSKTLELNERGLMQRAVAMAVDAKREKQW</sequence>
<organism evidence="1 2">
    <name type="scientific">Potamilus streckersoni</name>
    <dbReference type="NCBI Taxonomy" id="2493646"/>
    <lineage>
        <taxon>Eukaryota</taxon>
        <taxon>Metazoa</taxon>
        <taxon>Spiralia</taxon>
        <taxon>Lophotrochozoa</taxon>
        <taxon>Mollusca</taxon>
        <taxon>Bivalvia</taxon>
        <taxon>Autobranchia</taxon>
        <taxon>Heteroconchia</taxon>
        <taxon>Palaeoheterodonta</taxon>
        <taxon>Unionida</taxon>
        <taxon>Unionoidea</taxon>
        <taxon>Unionidae</taxon>
        <taxon>Ambleminae</taxon>
        <taxon>Lampsilini</taxon>
        <taxon>Potamilus</taxon>
    </lineage>
</organism>
<comment type="caution">
    <text evidence="1">The sequence shown here is derived from an EMBL/GenBank/DDBJ whole genome shotgun (WGS) entry which is preliminary data.</text>
</comment>
<dbReference type="Proteomes" id="UP001195483">
    <property type="component" value="Unassembled WGS sequence"/>
</dbReference>
<reference evidence="1" key="2">
    <citation type="journal article" date="2021" name="Genome Biol. Evol.">
        <title>Developing a high-quality reference genome for a parasitic bivalve with doubly uniparental inheritance (Bivalvia: Unionida).</title>
        <authorList>
            <person name="Smith C.H."/>
        </authorList>
    </citation>
    <scope>NUCLEOTIDE SEQUENCE</scope>
    <source>
        <strain evidence="1">CHS0354</strain>
        <tissue evidence="1">Mantle</tissue>
    </source>
</reference>
<keyword evidence="2" id="KW-1185">Reference proteome</keyword>
<accession>A0AAE0VIY8</accession>
<name>A0AAE0VIY8_9BIVA</name>
<dbReference type="AlphaFoldDB" id="A0AAE0VIY8"/>
<reference evidence="1" key="1">
    <citation type="journal article" date="2021" name="Genome Biol. Evol.">
        <title>A High-Quality Reference Genome for a Parasitic Bivalve with Doubly Uniparental Inheritance (Bivalvia: Unionida).</title>
        <authorList>
            <person name="Smith C.H."/>
        </authorList>
    </citation>
    <scope>NUCLEOTIDE SEQUENCE</scope>
    <source>
        <strain evidence="1">CHS0354</strain>
    </source>
</reference>